<reference evidence="1 2" key="1">
    <citation type="journal article" date="2018" name="Genome Announc.">
        <title>Draft Genome Sequence of "Candidatus Phycosocius bacilliformis," an Alphaproteobacterial Ectosymbiont of the Hydrocarbon-Producing Green Alga Botryococcus braunii.</title>
        <authorList>
            <person name="Tanabe Y."/>
            <person name="Yamaguchi H."/>
            <person name="Watanabe M.M."/>
        </authorList>
    </citation>
    <scope>NUCLEOTIDE SEQUENCE [LARGE SCALE GENOMIC DNA]</scope>
    <source>
        <strain evidence="1 2">BOTRYCO-2</strain>
    </source>
</reference>
<keyword evidence="2" id="KW-1185">Reference proteome</keyword>
<dbReference type="RefSeq" id="WP_133245766.1">
    <property type="nucleotide sequence ID" value="NZ_BFBR01000005.1"/>
</dbReference>
<proteinExistence type="predicted"/>
<gene>
    <name evidence="1" type="ORF">PbB2_01853</name>
</gene>
<dbReference type="EMBL" id="BFBR01000005">
    <property type="protein sequence ID" value="GBF58181.1"/>
    <property type="molecule type" value="Genomic_DNA"/>
</dbReference>
<evidence type="ECO:0000313" key="1">
    <source>
        <dbReference type="EMBL" id="GBF58181.1"/>
    </source>
</evidence>
<comment type="caution">
    <text evidence="1">The sequence shown here is derived from an EMBL/GenBank/DDBJ whole genome shotgun (WGS) entry which is preliminary data.</text>
</comment>
<dbReference type="Proteomes" id="UP000245086">
    <property type="component" value="Unassembled WGS sequence"/>
</dbReference>
<dbReference type="AlphaFoldDB" id="A0A2P2EAT7"/>
<organism evidence="1 2">
    <name type="scientific">Candidatus Phycosocius bacilliformis</name>
    <dbReference type="NCBI Taxonomy" id="1445552"/>
    <lineage>
        <taxon>Bacteria</taxon>
        <taxon>Pseudomonadati</taxon>
        <taxon>Pseudomonadota</taxon>
        <taxon>Alphaproteobacteria</taxon>
        <taxon>Caulobacterales</taxon>
        <taxon>Caulobacterales incertae sedis</taxon>
        <taxon>Candidatus Phycosocius</taxon>
    </lineage>
</organism>
<accession>A0A2P2EAT7</accession>
<name>A0A2P2EAT7_9PROT</name>
<sequence length="113" mass="11891">MSFALPPSSPSLSAHMLELRMAQDGGQLVVSAWVYCKDLPDIAWQLDISVTKDSGRSTIRQAGIGGSASRPVCVTRLDWGVEGTASLVVRSQGLTIATLSKDLANASGDMKKG</sequence>
<evidence type="ECO:0000313" key="2">
    <source>
        <dbReference type="Proteomes" id="UP000245086"/>
    </source>
</evidence>
<protein>
    <submittedName>
        <fullName evidence="1">Uncharacterized protein</fullName>
    </submittedName>
</protein>